<feature type="domain" description="BTB" evidence="1">
    <location>
        <begin position="26"/>
        <end position="88"/>
    </location>
</feature>
<comment type="caution">
    <text evidence="2">The sequence shown here is derived from an EMBL/GenBank/DDBJ whole genome shotgun (WGS) entry which is preliminary data.</text>
</comment>
<dbReference type="Proteomes" id="UP001175000">
    <property type="component" value="Unassembled WGS sequence"/>
</dbReference>
<sequence>MYSKHLKRVMSEISNAAGPRERDEFTNFVLVCGTKRFPVHKIIIYSQSKVLRAACSKPFREAAIGEYGFVDQSPILVRRLAEYFYTGDYKDWPNRSSQIPGTAEKPVDDDAVEDADGLTSLHLHAQIFALAEMYQVDSLHGLAAAKYDDEVVGTAMPGLLDSIPDAYDLTPSSVRALRDKAIIAVHTAIA</sequence>
<dbReference type="Gene3D" id="3.30.710.10">
    <property type="entry name" value="Potassium Channel Kv1.1, Chain A"/>
    <property type="match status" value="1"/>
</dbReference>
<dbReference type="SUPFAM" id="SSF54695">
    <property type="entry name" value="POZ domain"/>
    <property type="match status" value="1"/>
</dbReference>
<name>A0AA39XDE1_9PEZI</name>
<evidence type="ECO:0000313" key="3">
    <source>
        <dbReference type="Proteomes" id="UP001175000"/>
    </source>
</evidence>
<dbReference type="InterPro" id="IPR011333">
    <property type="entry name" value="SKP1/BTB/POZ_sf"/>
</dbReference>
<dbReference type="EMBL" id="JAULSU010000001">
    <property type="protein sequence ID" value="KAK0631332.1"/>
    <property type="molecule type" value="Genomic_DNA"/>
</dbReference>
<dbReference type="Pfam" id="PF00651">
    <property type="entry name" value="BTB"/>
    <property type="match status" value="1"/>
</dbReference>
<organism evidence="2 3">
    <name type="scientific">Immersiella caudata</name>
    <dbReference type="NCBI Taxonomy" id="314043"/>
    <lineage>
        <taxon>Eukaryota</taxon>
        <taxon>Fungi</taxon>
        <taxon>Dikarya</taxon>
        <taxon>Ascomycota</taxon>
        <taxon>Pezizomycotina</taxon>
        <taxon>Sordariomycetes</taxon>
        <taxon>Sordariomycetidae</taxon>
        <taxon>Sordariales</taxon>
        <taxon>Lasiosphaeriaceae</taxon>
        <taxon>Immersiella</taxon>
    </lineage>
</organism>
<dbReference type="PANTHER" id="PTHR47843:SF5">
    <property type="entry name" value="BTB_POZ DOMAIN PROTEIN"/>
    <property type="match status" value="1"/>
</dbReference>
<reference evidence="2" key="1">
    <citation type="submission" date="2023-06" db="EMBL/GenBank/DDBJ databases">
        <title>Genome-scale phylogeny and comparative genomics of the fungal order Sordariales.</title>
        <authorList>
            <consortium name="Lawrence Berkeley National Laboratory"/>
            <person name="Hensen N."/>
            <person name="Bonometti L."/>
            <person name="Westerberg I."/>
            <person name="Brannstrom I.O."/>
            <person name="Guillou S."/>
            <person name="Cros-Aarteil S."/>
            <person name="Calhoun S."/>
            <person name="Haridas S."/>
            <person name="Kuo A."/>
            <person name="Mondo S."/>
            <person name="Pangilinan J."/>
            <person name="Riley R."/>
            <person name="Labutti K."/>
            <person name="Andreopoulos B."/>
            <person name="Lipzen A."/>
            <person name="Chen C."/>
            <person name="Yanf M."/>
            <person name="Daum C."/>
            <person name="Ng V."/>
            <person name="Clum A."/>
            <person name="Steindorff A."/>
            <person name="Ohm R."/>
            <person name="Martin F."/>
            <person name="Silar P."/>
            <person name="Natvig D."/>
            <person name="Lalanne C."/>
            <person name="Gautier V."/>
            <person name="Ament-Velasquez S.L."/>
            <person name="Kruys A."/>
            <person name="Hutchinson M.I."/>
            <person name="Powell A.J."/>
            <person name="Barry K."/>
            <person name="Miller A.N."/>
            <person name="Grigoriev I.V."/>
            <person name="Debuchy R."/>
            <person name="Gladieux P."/>
            <person name="Thoren M.H."/>
            <person name="Johannesson H."/>
        </authorList>
    </citation>
    <scope>NUCLEOTIDE SEQUENCE</scope>
    <source>
        <strain evidence="2">CBS 606.72</strain>
    </source>
</reference>
<keyword evidence="3" id="KW-1185">Reference proteome</keyword>
<dbReference type="AlphaFoldDB" id="A0AA39XDE1"/>
<evidence type="ECO:0000313" key="2">
    <source>
        <dbReference type="EMBL" id="KAK0631332.1"/>
    </source>
</evidence>
<dbReference type="PROSITE" id="PS50097">
    <property type="entry name" value="BTB"/>
    <property type="match status" value="1"/>
</dbReference>
<gene>
    <name evidence="2" type="ORF">B0T14DRAFT_559145</name>
</gene>
<protein>
    <recommendedName>
        <fullName evidence="1">BTB domain-containing protein</fullName>
    </recommendedName>
</protein>
<proteinExistence type="predicted"/>
<evidence type="ECO:0000259" key="1">
    <source>
        <dbReference type="PROSITE" id="PS50097"/>
    </source>
</evidence>
<dbReference type="PANTHER" id="PTHR47843">
    <property type="entry name" value="BTB DOMAIN-CONTAINING PROTEIN-RELATED"/>
    <property type="match status" value="1"/>
</dbReference>
<dbReference type="InterPro" id="IPR000210">
    <property type="entry name" value="BTB/POZ_dom"/>
</dbReference>
<accession>A0AA39XDE1</accession>